<dbReference type="InterPro" id="IPR036157">
    <property type="entry name" value="dUTPase-like_sf"/>
</dbReference>
<dbReference type="NCBIfam" id="NF002598">
    <property type="entry name" value="PRK02253.1"/>
    <property type="match status" value="1"/>
</dbReference>
<dbReference type="InterPro" id="IPR011962">
    <property type="entry name" value="dCTP_deaminase"/>
</dbReference>
<dbReference type="Pfam" id="PF00083">
    <property type="entry name" value="Sugar_tr"/>
    <property type="match status" value="1"/>
</dbReference>
<dbReference type="Gene3D" id="1.20.1250.20">
    <property type="entry name" value="MFS general substrate transporter like domains"/>
    <property type="match status" value="1"/>
</dbReference>
<keyword evidence="2 7" id="KW-0812">Transmembrane</keyword>
<evidence type="ECO:0000256" key="1">
    <source>
        <dbReference type="ARBA" id="ARBA00004370"/>
    </source>
</evidence>
<dbReference type="PANTHER" id="PTHR42680">
    <property type="entry name" value="DCTP DEAMINASE"/>
    <property type="match status" value="1"/>
</dbReference>
<gene>
    <name evidence="8" type="ORF">Plec18167_005126</name>
</gene>
<comment type="subcellular location">
    <subcellularLocation>
        <location evidence="1">Membrane</location>
    </subcellularLocation>
</comment>
<dbReference type="PANTHER" id="PTHR42680:SF3">
    <property type="entry name" value="DCTP DEAMINASE"/>
    <property type="match status" value="1"/>
</dbReference>
<dbReference type="EMBL" id="JAVDPF010000015">
    <property type="protein sequence ID" value="KAL1876718.1"/>
    <property type="molecule type" value="Genomic_DNA"/>
</dbReference>
<evidence type="ECO:0000256" key="2">
    <source>
        <dbReference type="ARBA" id="ARBA00022692"/>
    </source>
</evidence>
<dbReference type="InterPro" id="IPR036259">
    <property type="entry name" value="MFS_trans_sf"/>
</dbReference>
<dbReference type="Proteomes" id="UP001583193">
    <property type="component" value="Unassembled WGS sequence"/>
</dbReference>
<reference evidence="8 9" key="1">
    <citation type="journal article" date="2024" name="IMA Fungus">
        <title>IMA Genome - F19 : A genome assembly and annotation guide to empower mycologists, including annotated draft genome sequences of Ceratocystis pirilliformis, Diaporthe australafricana, Fusarium ophioides, Paecilomyces lecythidis, and Sporothrix stenoceras.</title>
        <authorList>
            <person name="Aylward J."/>
            <person name="Wilson A.M."/>
            <person name="Visagie C.M."/>
            <person name="Spraker J."/>
            <person name="Barnes I."/>
            <person name="Buitendag C."/>
            <person name="Ceriani C."/>
            <person name="Del Mar Angel L."/>
            <person name="du Plessis D."/>
            <person name="Fuchs T."/>
            <person name="Gasser K."/>
            <person name="Kramer D."/>
            <person name="Li W."/>
            <person name="Munsamy K."/>
            <person name="Piso A."/>
            <person name="Price J.L."/>
            <person name="Sonnekus B."/>
            <person name="Thomas C."/>
            <person name="van der Nest A."/>
            <person name="van Dijk A."/>
            <person name="van Heerden A."/>
            <person name="van Vuuren N."/>
            <person name="Yilmaz N."/>
            <person name="Duong T.A."/>
            <person name="van der Merwe N.A."/>
            <person name="Wingfield M.J."/>
            <person name="Wingfield B.D."/>
        </authorList>
    </citation>
    <scope>NUCLEOTIDE SEQUENCE [LARGE SCALE GENOMIC DNA]</scope>
    <source>
        <strain evidence="8 9">CMW 18167</strain>
    </source>
</reference>
<keyword evidence="6 7" id="KW-0472">Membrane</keyword>
<dbReference type="Gene3D" id="2.70.40.10">
    <property type="match status" value="1"/>
</dbReference>
<keyword evidence="9" id="KW-1185">Reference proteome</keyword>
<evidence type="ECO:0000256" key="6">
    <source>
        <dbReference type="ARBA" id="ARBA00023136"/>
    </source>
</evidence>
<comment type="caution">
    <text evidence="8">The sequence shown here is derived from an EMBL/GenBank/DDBJ whole genome shotgun (WGS) entry which is preliminary data.</text>
</comment>
<dbReference type="CDD" id="cd07557">
    <property type="entry name" value="trimeric_dUTPase"/>
    <property type="match status" value="1"/>
</dbReference>
<evidence type="ECO:0000256" key="4">
    <source>
        <dbReference type="ARBA" id="ARBA00022989"/>
    </source>
</evidence>
<evidence type="ECO:0000256" key="5">
    <source>
        <dbReference type="ARBA" id="ARBA00023080"/>
    </source>
</evidence>
<accession>A0ABR3XM43</accession>
<proteinExistence type="predicted"/>
<keyword evidence="4 7" id="KW-1133">Transmembrane helix</keyword>
<evidence type="ECO:0000256" key="7">
    <source>
        <dbReference type="SAM" id="Phobius"/>
    </source>
</evidence>
<name>A0ABR3XM43_9EURO</name>
<evidence type="ECO:0008006" key="10">
    <source>
        <dbReference type="Google" id="ProtNLM"/>
    </source>
</evidence>
<protein>
    <recommendedName>
        <fullName evidence="10">dUTPase-like domain-containing protein</fullName>
    </recommendedName>
</protein>
<evidence type="ECO:0000313" key="8">
    <source>
        <dbReference type="EMBL" id="KAL1876718.1"/>
    </source>
</evidence>
<feature type="transmembrane region" description="Helical" evidence="7">
    <location>
        <begin position="31"/>
        <end position="54"/>
    </location>
</feature>
<dbReference type="InterPro" id="IPR033704">
    <property type="entry name" value="dUTPase_trimeric"/>
</dbReference>
<dbReference type="InterPro" id="IPR005828">
    <property type="entry name" value="MFS_sugar_transport-like"/>
</dbReference>
<keyword evidence="5" id="KW-0546">Nucleotide metabolism</keyword>
<keyword evidence="3" id="KW-0378">Hydrolase</keyword>
<evidence type="ECO:0000256" key="3">
    <source>
        <dbReference type="ARBA" id="ARBA00022801"/>
    </source>
</evidence>
<dbReference type="SUPFAM" id="SSF51283">
    <property type="entry name" value="dUTPase-like"/>
    <property type="match status" value="1"/>
</dbReference>
<evidence type="ECO:0000313" key="9">
    <source>
        <dbReference type="Proteomes" id="UP001583193"/>
    </source>
</evidence>
<sequence>MRAKGLSIQVAVSQAALTVNQYVNPIALNRIGFYYFIFYLGMLILGTSIIYFTFPETKGKTEEELAHLFEGDQDRITIDGLEGGLESPECDEKQISSDLKPQQQPCGVDLTLRRVSKWTSAATIDFDNTKRQAAKTSSLPFDDASQAITLKPGAYLIDFNETTQIPRNCMGSVFPRSSLWRSGVGIVAGVVDAGYEGAMGALMEVKNPNGVILYKNARLAQIVIEELGETVEGYNGIYQSSTTSVGRDGIEKM</sequence>
<organism evidence="8 9">
    <name type="scientific">Paecilomyces lecythidis</name>
    <dbReference type="NCBI Taxonomy" id="3004212"/>
    <lineage>
        <taxon>Eukaryota</taxon>
        <taxon>Fungi</taxon>
        <taxon>Dikarya</taxon>
        <taxon>Ascomycota</taxon>
        <taxon>Pezizomycotina</taxon>
        <taxon>Eurotiomycetes</taxon>
        <taxon>Eurotiomycetidae</taxon>
        <taxon>Eurotiales</taxon>
        <taxon>Thermoascaceae</taxon>
        <taxon>Paecilomyces</taxon>
    </lineage>
</organism>
<dbReference type="Pfam" id="PF22769">
    <property type="entry name" value="DCD"/>
    <property type="match status" value="1"/>
</dbReference>